<sequence>MDVSDFSNEDFSATDWVNKIFAENSGSGQNKEVLVNSLVSKLMLYVQQVNEKIEETSQDILCSLPSVIKDVQNLQIEASTLKNSISEVEREISIVQDETSTGIERLEYLDNLKNQLQIAKQGLQESDSWGALTTELEDLLERNDIMSACNKLMALQQSLIAQKSLPGQVERTQQVEDFKNRLEALASIPVVQSFTSGNLDEAKKFVQIFKSMDRSKQLTQYYRSVQKSNLQRQWTEIIELAENSNSDRFLRDFYDFLLENCQKQLKWCNNVFCDPDQAIYTISELLMTLQPSRENVIIDAFKRSNDKLQVLKEVSAANVHFSQSLQQILEGKSILQEPSLPKAIFGFFSSFMGQYLDLEQNLLAQNVANLSLTHNSSSANAKVIFWMDEAVKRCEEITQNCAIGTLVTILNDIFKMYLEKYRRAQKQIEITRSNQLEQQDWSSLQICISLMKLIGELKLHLEGIENKVEQIALKLDEDLSNNANPFRYQITTKREEKEFRRLLLVVKDENKRSLFPSVLETLQPLCGEIHDTLLSIIFAPIEGHLKQVTTRDLFNASNNQTQDLPDYSFVPLEYITLVGQYILTLPQHLEPLLISQSDALKTSLELSDTKYGKDAHSADILLSLIADECCALYQEQISGLTILSVSGAKQLATDIEYLGSVFEELGLSLGTNLQQTVTLLRVPSDKYLQASAGLDIRLVTKIKQIRQIATIE</sequence>
<dbReference type="EMBL" id="UFQT01000055">
    <property type="protein sequence ID" value="SSX19086.1"/>
    <property type="molecule type" value="Genomic_DNA"/>
</dbReference>
<dbReference type="OMA" id="LKYYHNC"/>
<evidence type="ECO:0000256" key="8">
    <source>
        <dbReference type="ARBA" id="ARBA00031345"/>
    </source>
</evidence>
<evidence type="ECO:0000256" key="7">
    <source>
        <dbReference type="ARBA" id="ARBA00023136"/>
    </source>
</evidence>
<feature type="coiled-coil region" evidence="9">
    <location>
        <begin position="71"/>
        <end position="98"/>
    </location>
</feature>
<protein>
    <recommendedName>
        <fullName evidence="3">Conserved oligomeric Golgi complex subunit 7</fullName>
    </recommendedName>
    <alternativeName>
        <fullName evidence="8">Component of oligomeric Golgi complex 7</fullName>
    </alternativeName>
</protein>
<accession>A0A336LM73</accession>
<dbReference type="GO" id="GO:0006886">
    <property type="term" value="P:intracellular protein transport"/>
    <property type="evidence" value="ECO:0007669"/>
    <property type="project" value="InterPro"/>
</dbReference>
<evidence type="ECO:0000256" key="1">
    <source>
        <dbReference type="ARBA" id="ARBA00004395"/>
    </source>
</evidence>
<evidence type="ECO:0000313" key="10">
    <source>
        <dbReference type="EMBL" id="SSX19086.1"/>
    </source>
</evidence>
<keyword evidence="6" id="KW-0333">Golgi apparatus</keyword>
<dbReference type="GO" id="GO:0017119">
    <property type="term" value="C:Golgi transport complex"/>
    <property type="evidence" value="ECO:0007669"/>
    <property type="project" value="InterPro"/>
</dbReference>
<dbReference type="GO" id="GO:0006890">
    <property type="term" value="P:retrograde vesicle-mediated transport, Golgi to endoplasmic reticulum"/>
    <property type="evidence" value="ECO:0007669"/>
    <property type="project" value="TreeGrafter"/>
</dbReference>
<keyword evidence="7" id="KW-0472">Membrane</keyword>
<name>A0A336LM73_CULSO</name>
<reference evidence="10" key="1">
    <citation type="submission" date="2018-07" db="EMBL/GenBank/DDBJ databases">
        <authorList>
            <person name="Quirk P.G."/>
            <person name="Krulwich T.A."/>
        </authorList>
    </citation>
    <scope>NUCLEOTIDE SEQUENCE</scope>
</reference>
<dbReference type="InterPro" id="IPR019335">
    <property type="entry name" value="COG7"/>
</dbReference>
<evidence type="ECO:0000256" key="2">
    <source>
        <dbReference type="ARBA" id="ARBA00005831"/>
    </source>
</evidence>
<evidence type="ECO:0000256" key="5">
    <source>
        <dbReference type="ARBA" id="ARBA00022927"/>
    </source>
</evidence>
<dbReference type="PANTHER" id="PTHR21443">
    <property type="entry name" value="CONSERVED OLIGOMERIC GOLGI COMPLEX COMPONENT 7"/>
    <property type="match status" value="1"/>
</dbReference>
<gene>
    <name evidence="10" type="primary">CSON012188</name>
</gene>
<organism evidence="10">
    <name type="scientific">Culicoides sonorensis</name>
    <name type="common">Biting midge</name>
    <dbReference type="NCBI Taxonomy" id="179676"/>
    <lineage>
        <taxon>Eukaryota</taxon>
        <taxon>Metazoa</taxon>
        <taxon>Ecdysozoa</taxon>
        <taxon>Arthropoda</taxon>
        <taxon>Hexapoda</taxon>
        <taxon>Insecta</taxon>
        <taxon>Pterygota</taxon>
        <taxon>Neoptera</taxon>
        <taxon>Endopterygota</taxon>
        <taxon>Diptera</taxon>
        <taxon>Nematocera</taxon>
        <taxon>Chironomoidea</taxon>
        <taxon>Ceratopogonidae</taxon>
        <taxon>Ceratopogoninae</taxon>
        <taxon>Culicoides</taxon>
        <taxon>Monoculicoides</taxon>
    </lineage>
</organism>
<proteinExistence type="inferred from homology"/>
<keyword evidence="4" id="KW-0813">Transport</keyword>
<evidence type="ECO:0000256" key="9">
    <source>
        <dbReference type="SAM" id="Coils"/>
    </source>
</evidence>
<keyword evidence="9" id="KW-0175">Coiled coil</keyword>
<dbReference type="GO" id="GO:0000139">
    <property type="term" value="C:Golgi membrane"/>
    <property type="evidence" value="ECO:0007669"/>
    <property type="project" value="UniProtKB-SubCell"/>
</dbReference>
<dbReference type="VEuPathDB" id="VectorBase:CSON012188"/>
<dbReference type="Pfam" id="PF10191">
    <property type="entry name" value="COG7"/>
    <property type="match status" value="1"/>
</dbReference>
<comment type="similarity">
    <text evidence="2">Belongs to the COG7 family.</text>
</comment>
<evidence type="ECO:0000256" key="3">
    <source>
        <dbReference type="ARBA" id="ARBA00020984"/>
    </source>
</evidence>
<keyword evidence="5" id="KW-0653">Protein transport</keyword>
<evidence type="ECO:0000256" key="6">
    <source>
        <dbReference type="ARBA" id="ARBA00023034"/>
    </source>
</evidence>
<dbReference type="AlphaFoldDB" id="A0A336LM73"/>
<dbReference type="PANTHER" id="PTHR21443:SF0">
    <property type="entry name" value="CONSERVED OLIGOMERIC GOLGI COMPLEX SUBUNIT 7"/>
    <property type="match status" value="1"/>
</dbReference>
<dbReference type="GO" id="GO:0007030">
    <property type="term" value="P:Golgi organization"/>
    <property type="evidence" value="ECO:0007669"/>
    <property type="project" value="TreeGrafter"/>
</dbReference>
<evidence type="ECO:0000256" key="4">
    <source>
        <dbReference type="ARBA" id="ARBA00022448"/>
    </source>
</evidence>
<comment type="subcellular location">
    <subcellularLocation>
        <location evidence="1">Golgi apparatus membrane</location>
        <topology evidence="1">Peripheral membrane protein</topology>
    </subcellularLocation>
</comment>